<sequence length="97" mass="11267">MLLVLDEQYKKGNVSSKYYAYLYDRVQRNNQEEQLYGTQPSDDKTGNLFDSNDGIILPTHLADPKHVDEQRKQVGLEPLGKYYEAILEMLCRPKNIT</sequence>
<gene>
    <name evidence="1" type="ORF">DYBT9275_03869</name>
</gene>
<keyword evidence="2" id="KW-1185">Reference proteome</keyword>
<dbReference type="AlphaFoldDB" id="A0A916NMH9"/>
<comment type="caution">
    <text evidence="1">The sequence shown here is derived from an EMBL/GenBank/DDBJ whole genome shotgun (WGS) entry which is preliminary data.</text>
</comment>
<organism evidence="1 2">
    <name type="scientific">Dyadobacter helix</name>
    <dbReference type="NCBI Taxonomy" id="2822344"/>
    <lineage>
        <taxon>Bacteria</taxon>
        <taxon>Pseudomonadati</taxon>
        <taxon>Bacteroidota</taxon>
        <taxon>Cytophagia</taxon>
        <taxon>Cytophagales</taxon>
        <taxon>Spirosomataceae</taxon>
        <taxon>Dyadobacter</taxon>
    </lineage>
</organism>
<evidence type="ECO:0000313" key="2">
    <source>
        <dbReference type="Proteomes" id="UP000680038"/>
    </source>
</evidence>
<accession>A0A916NMH9</accession>
<evidence type="ECO:0000313" key="1">
    <source>
        <dbReference type="EMBL" id="CAG5006649.1"/>
    </source>
</evidence>
<dbReference type="Proteomes" id="UP000680038">
    <property type="component" value="Unassembled WGS sequence"/>
</dbReference>
<protein>
    <submittedName>
        <fullName evidence="1">Uncharacterized protein</fullName>
    </submittedName>
</protein>
<proteinExistence type="predicted"/>
<reference evidence="1" key="1">
    <citation type="submission" date="2021-04" db="EMBL/GenBank/DDBJ databases">
        <authorList>
            <person name="Rodrigo-Torres L."/>
            <person name="Arahal R. D."/>
            <person name="Lucena T."/>
        </authorList>
    </citation>
    <scope>NUCLEOTIDE SEQUENCE</scope>
    <source>
        <strain evidence="1">CECT 9275</strain>
    </source>
</reference>
<name>A0A916NMH9_9BACT</name>
<dbReference type="EMBL" id="CAJRAF010000002">
    <property type="protein sequence ID" value="CAG5006649.1"/>
    <property type="molecule type" value="Genomic_DNA"/>
</dbReference>